<dbReference type="CDD" id="cd11375">
    <property type="entry name" value="Peptidase_M54"/>
    <property type="match status" value="1"/>
</dbReference>
<dbReference type="Pfam" id="PF07998">
    <property type="entry name" value="Peptidase_M54"/>
    <property type="match status" value="1"/>
</dbReference>
<organism evidence="8 9">
    <name type="scientific">Hymenobacter saemangeumensis</name>
    <dbReference type="NCBI Taxonomy" id="1084522"/>
    <lineage>
        <taxon>Bacteria</taxon>
        <taxon>Pseudomonadati</taxon>
        <taxon>Bacteroidota</taxon>
        <taxon>Cytophagia</taxon>
        <taxon>Cytophagales</taxon>
        <taxon>Hymenobacteraceae</taxon>
        <taxon>Hymenobacter</taxon>
    </lineage>
</organism>
<evidence type="ECO:0000256" key="6">
    <source>
        <dbReference type="ARBA" id="ARBA00023049"/>
    </source>
</evidence>
<evidence type="ECO:0000313" key="8">
    <source>
        <dbReference type="EMBL" id="GAA4364712.1"/>
    </source>
</evidence>
<comment type="cofactor">
    <cofactor evidence="1">
        <name>Zn(2+)</name>
        <dbReference type="ChEBI" id="CHEBI:29105"/>
    </cofactor>
</comment>
<evidence type="ECO:0000256" key="4">
    <source>
        <dbReference type="ARBA" id="ARBA00022801"/>
    </source>
</evidence>
<evidence type="ECO:0000256" key="2">
    <source>
        <dbReference type="ARBA" id="ARBA00022670"/>
    </source>
</evidence>
<keyword evidence="7" id="KW-0732">Signal</keyword>
<comment type="caution">
    <text evidence="8">The sequence shown here is derived from an EMBL/GenBank/DDBJ whole genome shotgun (WGS) entry which is preliminary data.</text>
</comment>
<dbReference type="SUPFAM" id="SSF55486">
    <property type="entry name" value="Metalloproteases ('zincins'), catalytic domain"/>
    <property type="match status" value="1"/>
</dbReference>
<evidence type="ECO:0000256" key="3">
    <source>
        <dbReference type="ARBA" id="ARBA00022723"/>
    </source>
</evidence>
<evidence type="ECO:0000313" key="9">
    <source>
        <dbReference type="Proteomes" id="UP001501153"/>
    </source>
</evidence>
<dbReference type="Gene3D" id="3.40.390.10">
    <property type="entry name" value="Collagenase (Catalytic Domain)"/>
    <property type="match status" value="1"/>
</dbReference>
<keyword evidence="3" id="KW-0479">Metal-binding</keyword>
<dbReference type="InterPro" id="IPR024079">
    <property type="entry name" value="MetalloPept_cat_dom_sf"/>
</dbReference>
<dbReference type="GO" id="GO:0008237">
    <property type="term" value="F:metallopeptidase activity"/>
    <property type="evidence" value="ECO:0007669"/>
    <property type="project" value="UniProtKB-KW"/>
</dbReference>
<name>A0ABP8IPY1_9BACT</name>
<keyword evidence="6 8" id="KW-0482">Metalloprotease</keyword>
<protein>
    <submittedName>
        <fullName evidence="8">Archaemetzincin family Zn-dependent metalloprotease</fullName>
    </submittedName>
</protein>
<dbReference type="Proteomes" id="UP001501153">
    <property type="component" value="Unassembled WGS sequence"/>
</dbReference>
<evidence type="ECO:0000256" key="7">
    <source>
        <dbReference type="SAM" id="SignalP"/>
    </source>
</evidence>
<evidence type="ECO:0000256" key="1">
    <source>
        <dbReference type="ARBA" id="ARBA00001947"/>
    </source>
</evidence>
<dbReference type="RefSeq" id="WP_345237351.1">
    <property type="nucleotide sequence ID" value="NZ_BAABGZ010000072.1"/>
</dbReference>
<accession>A0ABP8IPY1</accession>
<keyword evidence="2" id="KW-0645">Protease</keyword>
<sequence length="198" mass="21263">MRLYGLLILALALMSGAAPDSPPQVICLLPFAGITPAQTKAVEQAVAAFYGLPVAVLPPEELPASALCPVRRRPRAAVVLDSLHARFPSTPQARTKVLALTTEDIELEDPPQKPHWGVFGLANRVGGNECIASTFRLGPGRTDRLIKVCLHELGHTLHLPHCTSASASCLMRDAGGKVATVDAEKEYLCEACRAKLRW</sequence>
<dbReference type="EMBL" id="BAABGZ010000072">
    <property type="protein sequence ID" value="GAA4364712.1"/>
    <property type="molecule type" value="Genomic_DNA"/>
</dbReference>
<dbReference type="InterPro" id="IPR012962">
    <property type="entry name" value="Pept_M54_archaemetzincn"/>
</dbReference>
<keyword evidence="9" id="KW-1185">Reference proteome</keyword>
<evidence type="ECO:0000256" key="5">
    <source>
        <dbReference type="ARBA" id="ARBA00022833"/>
    </source>
</evidence>
<keyword evidence="5" id="KW-0862">Zinc</keyword>
<keyword evidence="4" id="KW-0378">Hydrolase</keyword>
<feature type="chain" id="PRO_5046650825" evidence="7">
    <location>
        <begin position="18"/>
        <end position="198"/>
    </location>
</feature>
<dbReference type="PANTHER" id="PTHR15910:SF1">
    <property type="entry name" value="ARCHAEMETZINCIN-2"/>
    <property type="match status" value="1"/>
</dbReference>
<feature type="signal peptide" evidence="7">
    <location>
        <begin position="1"/>
        <end position="17"/>
    </location>
</feature>
<dbReference type="PANTHER" id="PTHR15910">
    <property type="entry name" value="ARCHAEMETZINCIN"/>
    <property type="match status" value="1"/>
</dbReference>
<gene>
    <name evidence="8" type="ORF">GCM10023185_34450</name>
</gene>
<proteinExistence type="predicted"/>
<reference evidence="9" key="1">
    <citation type="journal article" date="2019" name="Int. J. Syst. Evol. Microbiol.">
        <title>The Global Catalogue of Microorganisms (GCM) 10K type strain sequencing project: providing services to taxonomists for standard genome sequencing and annotation.</title>
        <authorList>
            <consortium name="The Broad Institute Genomics Platform"/>
            <consortium name="The Broad Institute Genome Sequencing Center for Infectious Disease"/>
            <person name="Wu L."/>
            <person name="Ma J."/>
        </authorList>
    </citation>
    <scope>NUCLEOTIDE SEQUENCE [LARGE SCALE GENOMIC DNA]</scope>
    <source>
        <strain evidence="9">JCM 17923</strain>
    </source>
</reference>